<accession>M3XSQ4</accession>
<organism evidence="2">
    <name type="scientific">Mustela putorius furo</name>
    <name type="common">European domestic ferret</name>
    <name type="synonym">Mustela furo</name>
    <dbReference type="NCBI Taxonomy" id="9669"/>
    <lineage>
        <taxon>Eukaryota</taxon>
        <taxon>Metazoa</taxon>
        <taxon>Chordata</taxon>
        <taxon>Craniata</taxon>
        <taxon>Vertebrata</taxon>
        <taxon>Euteleostomi</taxon>
        <taxon>Mammalia</taxon>
        <taxon>Eutheria</taxon>
        <taxon>Laurasiatheria</taxon>
        <taxon>Carnivora</taxon>
        <taxon>Caniformia</taxon>
        <taxon>Musteloidea</taxon>
        <taxon>Mustelidae</taxon>
        <taxon>Mustelinae</taxon>
        <taxon>Mustela</taxon>
    </lineage>
</organism>
<dbReference type="InParanoid" id="M3XSQ4"/>
<keyword evidence="1" id="KW-0812">Transmembrane</keyword>
<protein>
    <submittedName>
        <fullName evidence="2">Uncharacterized protein</fullName>
    </submittedName>
</protein>
<keyword evidence="1" id="KW-0472">Membrane</keyword>
<reference evidence="2" key="1">
    <citation type="submission" date="2024-06" db="UniProtKB">
        <authorList>
            <consortium name="Ensembl"/>
        </authorList>
    </citation>
    <scope>IDENTIFICATION</scope>
</reference>
<evidence type="ECO:0000313" key="2">
    <source>
        <dbReference type="Ensembl" id="ENSMPUP00000002104.1"/>
    </source>
</evidence>
<proteinExistence type="predicted"/>
<name>M3XSQ4_MUSPF</name>
<evidence type="ECO:0000256" key="1">
    <source>
        <dbReference type="SAM" id="Phobius"/>
    </source>
</evidence>
<feature type="transmembrane region" description="Helical" evidence="1">
    <location>
        <begin position="65"/>
        <end position="93"/>
    </location>
</feature>
<keyword evidence="1" id="KW-1133">Transmembrane helix</keyword>
<dbReference type="Ensembl" id="ENSMPUT00000002147.1">
    <property type="protein sequence ID" value="ENSMPUP00000002104.1"/>
    <property type="gene ID" value="ENSMPUG00000002125.1"/>
</dbReference>
<sequence length="124" mass="13209">MFLVSNSTTISNKLNCTLNTCFLTQCWNATGFSLTMIMRIPMFLPMPVSVPEEDLPVLLRHKRDFGITTAMVTAVAASAAAAAAAATALAIAIPTAKEINQLSTNTAEALQTQNEINDHLAAEV</sequence>
<dbReference type="EMBL" id="AEYP01040640">
    <property type="status" value="NOT_ANNOTATED_CDS"/>
    <property type="molecule type" value="Genomic_DNA"/>
</dbReference>
<dbReference type="AlphaFoldDB" id="M3XSQ4"/>
<dbReference type="EMBL" id="AEYP01040641">
    <property type="status" value="NOT_ANNOTATED_CDS"/>
    <property type="molecule type" value="Genomic_DNA"/>
</dbReference>
<dbReference type="GeneTree" id="ENSGT01140000284510"/>
<dbReference type="HOGENOM" id="CLU_2003171_0_0_1"/>
<dbReference type="EMBL" id="AEYP01040639">
    <property type="status" value="NOT_ANNOTATED_CDS"/>
    <property type="molecule type" value="Genomic_DNA"/>
</dbReference>